<evidence type="ECO:0000313" key="2">
    <source>
        <dbReference type="Proteomes" id="UP001642484"/>
    </source>
</evidence>
<dbReference type="Proteomes" id="UP001642484">
    <property type="component" value="Unassembled WGS sequence"/>
</dbReference>
<accession>A0ABP0KV52</accession>
<evidence type="ECO:0000313" key="1">
    <source>
        <dbReference type="EMBL" id="CAK9030749.1"/>
    </source>
</evidence>
<keyword evidence="2" id="KW-1185">Reference proteome</keyword>
<reference evidence="1 2" key="1">
    <citation type="submission" date="2024-02" db="EMBL/GenBank/DDBJ databases">
        <authorList>
            <person name="Chen Y."/>
            <person name="Shah S."/>
            <person name="Dougan E. K."/>
            <person name="Thang M."/>
            <person name="Chan C."/>
        </authorList>
    </citation>
    <scope>NUCLEOTIDE SEQUENCE [LARGE SCALE GENOMIC DNA]</scope>
</reference>
<protein>
    <submittedName>
        <fullName evidence="1">Uncharacterized protein</fullName>
    </submittedName>
</protein>
<sequence>MLLREWLSSCDLKTKNLLPGEVLVRKFLPPGIVADLFEHYQATQSLLGGYAVSCFSHVSQLWVGGWLCCWIWGTPKKTRLQIQVWNFLRYLQATMERHSPLQIPQSIHNLRGML</sequence>
<gene>
    <name evidence="1" type="ORF">CCMP2556_LOCUS18007</name>
</gene>
<proteinExistence type="predicted"/>
<dbReference type="EMBL" id="CAXAMN010010091">
    <property type="protein sequence ID" value="CAK9030749.1"/>
    <property type="molecule type" value="Genomic_DNA"/>
</dbReference>
<organism evidence="1 2">
    <name type="scientific">Durusdinium trenchii</name>
    <dbReference type="NCBI Taxonomy" id="1381693"/>
    <lineage>
        <taxon>Eukaryota</taxon>
        <taxon>Sar</taxon>
        <taxon>Alveolata</taxon>
        <taxon>Dinophyceae</taxon>
        <taxon>Suessiales</taxon>
        <taxon>Symbiodiniaceae</taxon>
        <taxon>Durusdinium</taxon>
    </lineage>
</organism>
<name>A0ABP0KV52_9DINO</name>
<comment type="caution">
    <text evidence="1">The sequence shown here is derived from an EMBL/GenBank/DDBJ whole genome shotgun (WGS) entry which is preliminary data.</text>
</comment>